<protein>
    <recommendedName>
        <fullName evidence="3">Tat (Twin-arginine translocation) pathway signal sequence</fullName>
    </recommendedName>
</protein>
<evidence type="ECO:0008006" key="3">
    <source>
        <dbReference type="Google" id="ProtNLM"/>
    </source>
</evidence>
<reference evidence="2" key="1">
    <citation type="submission" date="2016-10" db="EMBL/GenBank/DDBJ databases">
        <authorList>
            <person name="Varghese N."/>
            <person name="Submissions S."/>
        </authorList>
    </citation>
    <scope>NUCLEOTIDE SEQUENCE [LARGE SCALE GENOMIC DNA]</scope>
    <source>
        <strain evidence="2">DSM 44675</strain>
    </source>
</reference>
<dbReference type="PROSITE" id="PS51318">
    <property type="entry name" value="TAT"/>
    <property type="match status" value="1"/>
</dbReference>
<keyword evidence="2" id="KW-1185">Reference proteome</keyword>
<gene>
    <name evidence="1" type="ORF">SAMN05444583_12435</name>
</gene>
<dbReference type="PANTHER" id="PTHR35399:SF4">
    <property type="entry name" value="MEMBRANE PROTEIN"/>
    <property type="match status" value="1"/>
</dbReference>
<dbReference type="InterPro" id="IPR008557">
    <property type="entry name" value="PhoX"/>
</dbReference>
<dbReference type="Proteomes" id="UP000198677">
    <property type="component" value="Unassembled WGS sequence"/>
</dbReference>
<accession>A0A1H7W198</accession>
<dbReference type="SUPFAM" id="SSF63829">
    <property type="entry name" value="Calcium-dependent phosphotriesterase"/>
    <property type="match status" value="1"/>
</dbReference>
<dbReference type="Pfam" id="PF05787">
    <property type="entry name" value="PhoX"/>
    <property type="match status" value="1"/>
</dbReference>
<proteinExistence type="predicted"/>
<dbReference type="PANTHER" id="PTHR35399">
    <property type="entry name" value="SLR8030 PROTEIN"/>
    <property type="match status" value="1"/>
</dbReference>
<dbReference type="EMBL" id="FOAW01000024">
    <property type="protein sequence ID" value="SEM15263.1"/>
    <property type="molecule type" value="Genomic_DNA"/>
</dbReference>
<name>A0A1H7W198_9NOCA</name>
<evidence type="ECO:0000313" key="1">
    <source>
        <dbReference type="EMBL" id="SEM15263.1"/>
    </source>
</evidence>
<dbReference type="AlphaFoldDB" id="A0A1H7W198"/>
<dbReference type="InterPro" id="IPR006311">
    <property type="entry name" value="TAT_signal"/>
</dbReference>
<organism evidence="1 2">
    <name type="scientific">Rhodococcus maanshanensis</name>
    <dbReference type="NCBI Taxonomy" id="183556"/>
    <lineage>
        <taxon>Bacteria</taxon>
        <taxon>Bacillati</taxon>
        <taxon>Actinomycetota</taxon>
        <taxon>Actinomycetes</taxon>
        <taxon>Mycobacteriales</taxon>
        <taxon>Nocardiaceae</taxon>
        <taxon>Rhodococcus</taxon>
    </lineage>
</organism>
<evidence type="ECO:0000313" key="2">
    <source>
        <dbReference type="Proteomes" id="UP000198677"/>
    </source>
</evidence>
<sequence>MKGSDVTTSPLNRRAFLGRTALTGLGVALAGSVDTLFRPQVAAAVPGTAPGYGPLVPDPNKILSLPAGFSYTVVSRSGETLLDDGSPVPSDPDANGVFANGNGATIVTNHEVGSNEPFGVPVVDGLTYDPGARGGTTTATVGPNGARQGQYVSVAGTVNNCAGGITPWGTWLTCEETEARAGSNGFTRDHGYVFEVAPASQAANVGKSPIPLKFLGRYAHEAVAVDPATSAIYLTEDASNPNGLYYRWTPPQGFVGGPGALHALAQSAGGDTAGSLQAMKCLSGGTHVPDLSRATEPGVRYTVQWVDVPDRDAKSTSVRKQFTNDQVTRSRKLEGQWWGDGGVYFVASFARTSDGSVAEHDGQVWFYNPATETVELKTLFGVNPDPAVDTGNYDGPDNITVSPHGGMILAEDGEGISHLIGVTEEGQPFPIARNELNDSEFCGPAFSADGKTLYANIQTPGLVLAITGPWRRAAGGSVFGS</sequence>